<dbReference type="AlphaFoldDB" id="A0AAN7DY10"/>
<evidence type="ECO:0000313" key="3">
    <source>
        <dbReference type="Proteomes" id="UP001324115"/>
    </source>
</evidence>
<evidence type="ECO:0000256" key="1">
    <source>
        <dbReference type="SAM" id="MobiDB-lite"/>
    </source>
</evidence>
<dbReference type="PANTHER" id="PTHR33144:SF25">
    <property type="entry name" value="DUF4216 DOMAIN-CONTAINING PROTEIN"/>
    <property type="match status" value="1"/>
</dbReference>
<dbReference type="EMBL" id="JAXUIC010000012">
    <property type="protein sequence ID" value="KAK4557452.1"/>
    <property type="molecule type" value="Genomic_DNA"/>
</dbReference>
<keyword evidence="3" id="KW-1185">Reference proteome</keyword>
<feature type="region of interest" description="Disordered" evidence="1">
    <location>
        <begin position="1"/>
        <end position="76"/>
    </location>
</feature>
<feature type="compositionally biased region" description="Low complexity" evidence="1">
    <location>
        <begin position="10"/>
        <end position="24"/>
    </location>
</feature>
<evidence type="ECO:0000313" key="2">
    <source>
        <dbReference type="EMBL" id="KAK4557451.1"/>
    </source>
</evidence>
<gene>
    <name evidence="2" type="ORF">RGQ29_007274</name>
</gene>
<dbReference type="PANTHER" id="PTHR33144">
    <property type="entry name" value="OS10G0409366 PROTEIN-RELATED"/>
    <property type="match status" value="1"/>
</dbReference>
<sequence length="257" mass="29298">MGRKRRLEFVEPSESSSSVGSNEVQLGQQAPPTADDRQHSQGSDDETQSPDPQDVPAAGVDNVPNKRGPNRFDDIWNMPPGKKLLLQLNKAGQPVGKNAGPWARWLGTVARRHDMCPINYVRWPLVPQQYKNRCWEAIQARWIILANRIQLAKQRKWALSQIGKLWRGHKAKLKEKYCKPGIPKEALLELSLPEVDDNQFHVLVEYWFSQKGMDLSKDNKEQHGKQTELHMLGSKSYAQMADSIVRIALYILITCKN</sequence>
<proteinExistence type="predicted"/>
<dbReference type="EMBL" id="JAXUIC010000012">
    <property type="protein sequence ID" value="KAK4557451.1"/>
    <property type="molecule type" value="Genomic_DNA"/>
</dbReference>
<reference evidence="2 3" key="1">
    <citation type="journal article" date="2023" name="G3 (Bethesda)">
        <title>A haplotype-resolved chromosome-scale genome for Quercus rubra L. provides insights into the genetics of adaptive traits for red oak species.</title>
        <authorList>
            <person name="Kapoor B."/>
            <person name="Jenkins J."/>
            <person name="Schmutz J."/>
            <person name="Zhebentyayeva T."/>
            <person name="Kuelheim C."/>
            <person name="Coggeshall M."/>
            <person name="Heim C."/>
            <person name="Lasky J.R."/>
            <person name="Leites L."/>
            <person name="Islam-Faridi N."/>
            <person name="Romero-Severson J."/>
            <person name="DeLeo V.L."/>
            <person name="Lucas S.M."/>
            <person name="Lazic D."/>
            <person name="Gailing O."/>
            <person name="Carlson J."/>
            <person name="Staton M."/>
        </authorList>
    </citation>
    <scope>NUCLEOTIDE SEQUENCE [LARGE SCALE GENOMIC DNA]</scope>
    <source>
        <strain evidence="2">Pseudo-F2</strain>
    </source>
</reference>
<name>A0AAN7DY10_QUERU</name>
<protein>
    <submittedName>
        <fullName evidence="2">Uncharacterized protein</fullName>
    </submittedName>
</protein>
<dbReference type="Proteomes" id="UP001324115">
    <property type="component" value="Unassembled WGS sequence"/>
</dbReference>
<accession>A0AAN7DY10</accession>
<comment type="caution">
    <text evidence="2">The sequence shown here is derived from an EMBL/GenBank/DDBJ whole genome shotgun (WGS) entry which is preliminary data.</text>
</comment>
<organism evidence="2 3">
    <name type="scientific">Quercus rubra</name>
    <name type="common">Northern red oak</name>
    <name type="synonym">Quercus borealis</name>
    <dbReference type="NCBI Taxonomy" id="3512"/>
    <lineage>
        <taxon>Eukaryota</taxon>
        <taxon>Viridiplantae</taxon>
        <taxon>Streptophyta</taxon>
        <taxon>Embryophyta</taxon>
        <taxon>Tracheophyta</taxon>
        <taxon>Spermatophyta</taxon>
        <taxon>Magnoliopsida</taxon>
        <taxon>eudicotyledons</taxon>
        <taxon>Gunneridae</taxon>
        <taxon>Pentapetalae</taxon>
        <taxon>rosids</taxon>
        <taxon>fabids</taxon>
        <taxon>Fagales</taxon>
        <taxon>Fagaceae</taxon>
        <taxon>Quercus</taxon>
    </lineage>
</organism>